<dbReference type="Gene3D" id="1.20.1440.60">
    <property type="entry name" value="23S rRNA-intervening sequence"/>
    <property type="match status" value="1"/>
</dbReference>
<keyword evidence="2" id="KW-1185">Reference proteome</keyword>
<dbReference type="PANTHER" id="PTHR38471:SF2">
    <property type="entry name" value="FOUR HELIX BUNDLE PROTEIN"/>
    <property type="match status" value="1"/>
</dbReference>
<accession>A0ABV1YC93</accession>
<dbReference type="EMBL" id="JAMYPJ010000007">
    <property type="protein sequence ID" value="MER8932743.1"/>
    <property type="molecule type" value="Genomic_DNA"/>
</dbReference>
<proteinExistence type="predicted"/>
<reference evidence="1 2" key="1">
    <citation type="journal article" date="2024" name="Proc. Natl. Acad. Sci. U.S.A.">
        <title>The evolutionary genomics of adaptation to stress in wild rhizobium bacteria.</title>
        <authorList>
            <person name="Kehlet-Delgado H."/>
            <person name="Montoya A.P."/>
            <person name="Jensen K.T."/>
            <person name="Wendlandt C.E."/>
            <person name="Dexheimer C."/>
            <person name="Roberts M."/>
            <person name="Torres Martinez L."/>
            <person name="Friesen M.L."/>
            <person name="Griffitts J.S."/>
            <person name="Porter S.S."/>
        </authorList>
    </citation>
    <scope>NUCLEOTIDE SEQUENCE [LARGE SCALE GENOMIC DNA]</scope>
    <source>
        <strain evidence="1 2">M0729</strain>
    </source>
</reference>
<gene>
    <name evidence="1" type="ORF">NKI33_07170</name>
</gene>
<dbReference type="PANTHER" id="PTHR38471">
    <property type="entry name" value="FOUR HELIX BUNDLE PROTEIN"/>
    <property type="match status" value="1"/>
</dbReference>
<evidence type="ECO:0000313" key="2">
    <source>
        <dbReference type="Proteomes" id="UP001464387"/>
    </source>
</evidence>
<organism evidence="1 2">
    <name type="scientific">Mesorhizobium opportunistum</name>
    <dbReference type="NCBI Taxonomy" id="593909"/>
    <lineage>
        <taxon>Bacteria</taxon>
        <taxon>Pseudomonadati</taxon>
        <taxon>Pseudomonadota</taxon>
        <taxon>Alphaproteobacteria</taxon>
        <taxon>Hyphomicrobiales</taxon>
        <taxon>Phyllobacteriaceae</taxon>
        <taxon>Mesorhizobium</taxon>
    </lineage>
</organism>
<sequence length="134" mass="15088">MRRSSKAICANLAEGFAKQPHSKAEFARFISMAMGSCSEVETWISYASDLEYISKTQLDRWQQFYSQIYGMLVNLRAALKRPLSPTLQFSSSSIPLFPRLRRVLAVFPPRVRANCGLKPNSCGRAAKPNINRVS</sequence>
<name>A0ABV1YC93_9HYPH</name>
<dbReference type="InterPro" id="IPR036583">
    <property type="entry name" value="23S_rRNA_IVS_sf"/>
</dbReference>
<dbReference type="InterPro" id="IPR012657">
    <property type="entry name" value="23S_rRNA-intervening_sequence"/>
</dbReference>
<comment type="caution">
    <text evidence="1">The sequence shown here is derived from an EMBL/GenBank/DDBJ whole genome shotgun (WGS) entry which is preliminary data.</text>
</comment>
<dbReference type="SUPFAM" id="SSF158446">
    <property type="entry name" value="IVS-encoded protein-like"/>
    <property type="match status" value="1"/>
</dbReference>
<dbReference type="NCBIfam" id="TIGR02436">
    <property type="entry name" value="four helix bundle protein"/>
    <property type="match status" value="1"/>
</dbReference>
<protein>
    <submittedName>
        <fullName evidence="1">Four helix bundle protein</fullName>
    </submittedName>
</protein>
<dbReference type="Proteomes" id="UP001464387">
    <property type="component" value="Unassembled WGS sequence"/>
</dbReference>
<dbReference type="Pfam" id="PF05635">
    <property type="entry name" value="23S_rRNA_IVP"/>
    <property type="match status" value="1"/>
</dbReference>
<dbReference type="RefSeq" id="WP_287270788.1">
    <property type="nucleotide sequence ID" value="NZ_JAMYMY010000008.1"/>
</dbReference>
<evidence type="ECO:0000313" key="1">
    <source>
        <dbReference type="EMBL" id="MER8932743.1"/>
    </source>
</evidence>